<feature type="transmembrane region" description="Helical" evidence="1">
    <location>
        <begin position="126"/>
        <end position="146"/>
    </location>
</feature>
<keyword evidence="1" id="KW-1133">Transmembrane helix</keyword>
<protein>
    <submittedName>
        <fullName evidence="2">Uncharacterized protein</fullName>
    </submittedName>
</protein>
<proteinExistence type="predicted"/>
<organism evidence="2 3">
    <name type="scientific">Delftia lacustris</name>
    <dbReference type="NCBI Taxonomy" id="558537"/>
    <lineage>
        <taxon>Bacteria</taxon>
        <taxon>Pseudomonadati</taxon>
        <taxon>Pseudomonadota</taxon>
        <taxon>Betaproteobacteria</taxon>
        <taxon>Burkholderiales</taxon>
        <taxon>Comamonadaceae</taxon>
        <taxon>Delftia</taxon>
    </lineage>
</organism>
<dbReference type="GeneID" id="94688960"/>
<gene>
    <name evidence="2" type="ORF">I6G47_32860</name>
</gene>
<keyword evidence="2" id="KW-0614">Plasmid</keyword>
<keyword evidence="1" id="KW-0472">Membrane</keyword>
<dbReference type="AlphaFoldDB" id="A0A7T2YZC7"/>
<evidence type="ECO:0000313" key="3">
    <source>
        <dbReference type="Proteomes" id="UP000595064"/>
    </source>
</evidence>
<geneLocation type="plasmid" evidence="2 3">
    <name>unnamed</name>
</geneLocation>
<feature type="transmembrane region" description="Helical" evidence="1">
    <location>
        <begin position="102"/>
        <end position="120"/>
    </location>
</feature>
<dbReference type="Proteomes" id="UP000595064">
    <property type="component" value="Plasmid unnamed"/>
</dbReference>
<name>A0A7T2YZC7_9BURK</name>
<keyword evidence="3" id="KW-1185">Reference proteome</keyword>
<dbReference type="EMBL" id="CP065749">
    <property type="protein sequence ID" value="QPS84939.1"/>
    <property type="molecule type" value="Genomic_DNA"/>
</dbReference>
<dbReference type="KEGG" id="dla:I6G47_32860"/>
<sequence>MKESVKFAKLLDDAGRSVREPAAVPASVSFDAREGVAQAWNEDGRALVAVMVKVRVVWMGAAGIRGEGMEPFEGPDGTQYRAMEWQQVFLMGKHMSNFKKQVLVHAALLLMMVGCMTVARKPGMELFYFLVGILFMPVFGSMRDLFCTISQRIRNS</sequence>
<reference evidence="2 3" key="1">
    <citation type="submission" date="2020-12" db="EMBL/GenBank/DDBJ databases">
        <title>FDA dAtabase for Regulatory Grade micrObial Sequences (FDA-ARGOS): Supporting development and validation of Infectious Disease Dx tests.</title>
        <authorList>
            <person name="Sproer C."/>
            <person name="Gronow S."/>
            <person name="Severitt S."/>
            <person name="Schroder I."/>
            <person name="Tallon L."/>
            <person name="Sadzewicz L."/>
            <person name="Zhao X."/>
            <person name="Boylan J."/>
            <person name="Ott S."/>
            <person name="Bowen H."/>
            <person name="Vavikolanu K."/>
            <person name="Mehta A."/>
            <person name="Aluvathingal J."/>
            <person name="Nadendla S."/>
            <person name="Lowell S."/>
            <person name="Myers T."/>
            <person name="Yan Y."/>
            <person name="Sichtig H."/>
        </authorList>
    </citation>
    <scope>NUCLEOTIDE SEQUENCE [LARGE SCALE GENOMIC DNA]</scope>
    <source>
        <strain evidence="2 3">FDAARGOS_890</strain>
        <plasmid evidence="2 3">unnamed</plasmid>
    </source>
</reference>
<keyword evidence="1" id="KW-0812">Transmembrane</keyword>
<evidence type="ECO:0000313" key="2">
    <source>
        <dbReference type="EMBL" id="QPS84939.1"/>
    </source>
</evidence>
<accession>A0A7T2YZC7</accession>
<dbReference type="RefSeq" id="WP_074921821.1">
    <property type="nucleotide sequence ID" value="NZ_CP065749.1"/>
</dbReference>
<evidence type="ECO:0000256" key="1">
    <source>
        <dbReference type="SAM" id="Phobius"/>
    </source>
</evidence>